<proteinExistence type="predicted"/>
<accession>A0A7S1M2X6</accession>
<name>A0A7S1M2X6_NEODS</name>
<protein>
    <submittedName>
        <fullName evidence="1">Uncharacterized protein</fullName>
    </submittedName>
</protein>
<dbReference type="EMBL" id="HBGF01025866">
    <property type="protein sequence ID" value="CAD9120524.1"/>
    <property type="molecule type" value="Transcribed_RNA"/>
</dbReference>
<evidence type="ECO:0000313" key="1">
    <source>
        <dbReference type="EMBL" id="CAD9120524.1"/>
    </source>
</evidence>
<organism evidence="1">
    <name type="scientific">Neobodo designis</name>
    <name type="common">Flagellated protozoan</name>
    <name type="synonym">Bodo designis</name>
    <dbReference type="NCBI Taxonomy" id="312471"/>
    <lineage>
        <taxon>Eukaryota</taxon>
        <taxon>Discoba</taxon>
        <taxon>Euglenozoa</taxon>
        <taxon>Kinetoplastea</taxon>
        <taxon>Metakinetoplastina</taxon>
        <taxon>Neobodonida</taxon>
        <taxon>Neobodo</taxon>
    </lineage>
</organism>
<reference evidence="1" key="1">
    <citation type="submission" date="2021-01" db="EMBL/GenBank/DDBJ databases">
        <authorList>
            <person name="Corre E."/>
            <person name="Pelletier E."/>
            <person name="Niang G."/>
            <person name="Scheremetjew M."/>
            <person name="Finn R."/>
            <person name="Kale V."/>
            <person name="Holt S."/>
            <person name="Cochrane G."/>
            <person name="Meng A."/>
            <person name="Brown T."/>
            <person name="Cohen L."/>
        </authorList>
    </citation>
    <scope>NUCLEOTIDE SEQUENCE</scope>
    <source>
        <strain evidence="1">CCAP 1951/1</strain>
    </source>
</reference>
<gene>
    <name evidence="1" type="ORF">NDES1114_LOCUS17097</name>
</gene>
<sequence length="89" mass="9678">MVNHVGPGTSPGKMLDTPETAFVQAWRRFCNRDPSHSMMTHVLRTKVHQTRVFGAALAALLFGGMSYAEVKITGVVPEPVIVDGRSIVT</sequence>
<dbReference type="AlphaFoldDB" id="A0A7S1M2X6"/>